<feature type="compositionally biased region" description="Basic and acidic residues" evidence="1">
    <location>
        <begin position="10"/>
        <end position="24"/>
    </location>
</feature>
<accession>A0A4U0WX15</accession>
<feature type="domain" description="SDA1 C-terminal" evidence="2">
    <location>
        <begin position="15"/>
        <end position="60"/>
    </location>
</feature>
<dbReference type="InterPro" id="IPR048292">
    <property type="entry name" value="SDA1_C"/>
</dbReference>
<protein>
    <submittedName>
        <fullName evidence="3">Protein SDA1</fullName>
    </submittedName>
</protein>
<organism evidence="3 4">
    <name type="scientific">Cryomyces minteri</name>
    <dbReference type="NCBI Taxonomy" id="331657"/>
    <lineage>
        <taxon>Eukaryota</taxon>
        <taxon>Fungi</taxon>
        <taxon>Dikarya</taxon>
        <taxon>Ascomycota</taxon>
        <taxon>Pezizomycotina</taxon>
        <taxon>Dothideomycetes</taxon>
        <taxon>Dothideomycetes incertae sedis</taxon>
        <taxon>Cryomyces</taxon>
    </lineage>
</organism>
<dbReference type="AlphaFoldDB" id="A0A4U0WX15"/>
<dbReference type="EMBL" id="NAJN01000865">
    <property type="protein sequence ID" value="TKA67921.1"/>
    <property type="molecule type" value="Genomic_DNA"/>
</dbReference>
<evidence type="ECO:0000313" key="3">
    <source>
        <dbReference type="EMBL" id="TKA67921.1"/>
    </source>
</evidence>
<gene>
    <name evidence="3" type="ORF">B0A49_05671</name>
</gene>
<feature type="non-terminal residue" evidence="3">
    <location>
        <position position="1"/>
    </location>
</feature>
<dbReference type="STRING" id="331657.A0A4U0WX15"/>
<evidence type="ECO:0000313" key="4">
    <source>
        <dbReference type="Proteomes" id="UP000308768"/>
    </source>
</evidence>
<dbReference type="OrthoDB" id="2196187at2759"/>
<evidence type="ECO:0000256" key="1">
    <source>
        <dbReference type="SAM" id="MobiDB-lite"/>
    </source>
</evidence>
<keyword evidence="4" id="KW-1185">Reference proteome</keyword>
<sequence length="69" mass="7670">STTAKRKAKKQAEGKSTTNKEKARQKNFFMTLGKAKAKGKRSLVDTRRVLKGHVDRQKRGGKRGNVGSK</sequence>
<reference evidence="3 4" key="1">
    <citation type="submission" date="2017-03" db="EMBL/GenBank/DDBJ databases">
        <title>Genomes of endolithic fungi from Antarctica.</title>
        <authorList>
            <person name="Coleine C."/>
            <person name="Masonjones S."/>
            <person name="Stajich J.E."/>
        </authorList>
    </citation>
    <scope>NUCLEOTIDE SEQUENCE [LARGE SCALE GENOMIC DNA]</scope>
    <source>
        <strain evidence="3 4">CCFEE 5187</strain>
    </source>
</reference>
<dbReference type="Proteomes" id="UP000308768">
    <property type="component" value="Unassembled WGS sequence"/>
</dbReference>
<evidence type="ECO:0000259" key="2">
    <source>
        <dbReference type="Pfam" id="PF21638"/>
    </source>
</evidence>
<dbReference type="Pfam" id="PF21638">
    <property type="entry name" value="SDA1_C"/>
    <property type="match status" value="1"/>
</dbReference>
<comment type="caution">
    <text evidence="3">The sequence shown here is derived from an EMBL/GenBank/DDBJ whole genome shotgun (WGS) entry which is preliminary data.</text>
</comment>
<proteinExistence type="predicted"/>
<feature type="region of interest" description="Disordered" evidence="1">
    <location>
        <begin position="1"/>
        <end position="69"/>
    </location>
</feature>
<name>A0A4U0WX15_9PEZI</name>
<feature type="compositionally biased region" description="Basic and acidic residues" evidence="1">
    <location>
        <begin position="42"/>
        <end position="58"/>
    </location>
</feature>